<dbReference type="Proteomes" id="UP000029736">
    <property type="component" value="Unassembled WGS sequence"/>
</dbReference>
<dbReference type="RefSeq" id="WP_044217025.1">
    <property type="nucleotide sequence ID" value="NZ_JBKAGJ010000001.1"/>
</dbReference>
<keyword evidence="2" id="KW-1185">Reference proteome</keyword>
<accession>A0A098SDR6</accession>
<reference evidence="1 2" key="1">
    <citation type="journal article" date="2014" name="Int. J. Syst. Evol. Microbiol.">
        <title>Phaeodactylibacter xiamenensis gen. nov., sp. nov., a member of the family Saprospiraceae isolated from the marine alga Phaeodactylum tricornutum.</title>
        <authorList>
            <person name="Chen Z.Jr."/>
            <person name="Lei X."/>
            <person name="Lai Q."/>
            <person name="Li Y."/>
            <person name="Zhang B."/>
            <person name="Zhang J."/>
            <person name="Zhang H."/>
            <person name="Yang L."/>
            <person name="Zheng W."/>
            <person name="Tian Y."/>
            <person name="Yu Z."/>
            <person name="Xu H.Jr."/>
            <person name="Zheng T."/>
        </authorList>
    </citation>
    <scope>NUCLEOTIDE SEQUENCE [LARGE SCALE GENOMIC DNA]</scope>
    <source>
        <strain evidence="1 2">KD52</strain>
    </source>
</reference>
<evidence type="ECO:0000313" key="1">
    <source>
        <dbReference type="EMBL" id="KGE89152.1"/>
    </source>
</evidence>
<sequence>MISPKLISFLFTFSARDRLQFERFLSSPYFNESETLLLLFRYLNGHLDDSRRHVLQRDKQLEKKVVWKSLYGKAPYKDGTLRRICSELLQLAYRFIYINTCASKEKEEVLKALKTVVEPHQDKHFRGLSRKFNTLQQNAERPEQDHYRQLYDYHLACHQQLEARAEKQTDFSHLEQADYYLNCSYYLHKLRHYCDALGYGLFSAQKPDIRLPGHLFQEMEQGSYAEKEPWLRAYLLVARLFEAEDGEELFHQLKSAFFEHIVQQVPEPDANALCIHLSNYCIIKKINAGEARFFNELFDVYRQAIEAGLLMKNGVLSYQDYKNIITVGLHIKELDWVEYFIQNYTEKLPEEHQRNALTYNLAKVYFHQEKYDEVIAQLREVEYESIVYTLGSKLLLLLTYFEMGEFLALDSLLDSFRIYLRRNREIARDVKEQYVNVIRFTRRLSRVDPGDDKALDKIEQQVQACDALASRQWLQEKITEMRN</sequence>
<proteinExistence type="predicted"/>
<organism evidence="1 2">
    <name type="scientific">Phaeodactylibacter xiamenensis</name>
    <dbReference type="NCBI Taxonomy" id="1524460"/>
    <lineage>
        <taxon>Bacteria</taxon>
        <taxon>Pseudomonadati</taxon>
        <taxon>Bacteroidota</taxon>
        <taxon>Saprospiria</taxon>
        <taxon>Saprospirales</taxon>
        <taxon>Haliscomenobacteraceae</taxon>
        <taxon>Phaeodactylibacter</taxon>
    </lineage>
</organism>
<gene>
    <name evidence="1" type="ORF">IX84_05150</name>
</gene>
<evidence type="ECO:0000313" key="2">
    <source>
        <dbReference type="Proteomes" id="UP000029736"/>
    </source>
</evidence>
<comment type="caution">
    <text evidence="1">The sequence shown here is derived from an EMBL/GenBank/DDBJ whole genome shotgun (WGS) entry which is preliminary data.</text>
</comment>
<dbReference type="OrthoDB" id="1465784at2"/>
<dbReference type="AlphaFoldDB" id="A0A098SDR6"/>
<protein>
    <submittedName>
        <fullName evidence="1">Uncharacterized protein</fullName>
    </submittedName>
</protein>
<name>A0A098SDR6_9BACT</name>
<dbReference type="EMBL" id="JPOS01000012">
    <property type="protein sequence ID" value="KGE89152.1"/>
    <property type="molecule type" value="Genomic_DNA"/>
</dbReference>